<protein>
    <submittedName>
        <fullName evidence="9">PTS system mannose-specific EIID component</fullName>
    </submittedName>
</protein>
<dbReference type="Proteomes" id="UP000373449">
    <property type="component" value="Unassembled WGS sequence"/>
</dbReference>
<evidence type="ECO:0000313" key="10">
    <source>
        <dbReference type="Proteomes" id="UP000373449"/>
    </source>
</evidence>
<reference evidence="9 10" key="1">
    <citation type="submission" date="2019-03" db="EMBL/GenBank/DDBJ databases">
        <authorList>
            <consortium name="Pathogen Informatics"/>
        </authorList>
    </citation>
    <scope>NUCLEOTIDE SEQUENCE [LARGE SCALE GENOMIC DNA]</scope>
    <source>
        <strain evidence="9 10">NCTC12282</strain>
    </source>
</reference>
<evidence type="ECO:0000256" key="7">
    <source>
        <dbReference type="ARBA" id="ARBA00022777"/>
    </source>
</evidence>
<gene>
    <name evidence="9" type="primary">manZ</name>
    <name evidence="9" type="ORF">NCTC12282_00886</name>
</gene>
<dbReference type="GO" id="GO:0016020">
    <property type="term" value="C:membrane"/>
    <property type="evidence" value="ECO:0007669"/>
    <property type="project" value="InterPro"/>
</dbReference>
<evidence type="ECO:0000259" key="8">
    <source>
        <dbReference type="PROSITE" id="PS51096"/>
    </source>
</evidence>
<dbReference type="PANTHER" id="PTHR33799:SF1">
    <property type="entry name" value="PTS SYSTEM MANNOSE-SPECIFIC EIIAB COMPONENT-RELATED"/>
    <property type="match status" value="1"/>
</dbReference>
<dbReference type="CDD" id="cd00006">
    <property type="entry name" value="PTS_IIA_man"/>
    <property type="match status" value="1"/>
</dbReference>
<dbReference type="PROSITE" id="PS51096">
    <property type="entry name" value="PTS_EIIA_TYPE_4"/>
    <property type="match status" value="1"/>
</dbReference>
<name>A0A484ZJL7_9GAMM</name>
<evidence type="ECO:0000256" key="2">
    <source>
        <dbReference type="ARBA" id="ARBA00022448"/>
    </source>
</evidence>
<dbReference type="InterPro" id="IPR051471">
    <property type="entry name" value="Bacterial_PTS_sugar_comp"/>
</dbReference>
<dbReference type="PANTHER" id="PTHR33799">
    <property type="entry name" value="PTS PERMEASE-RELATED-RELATED"/>
    <property type="match status" value="1"/>
</dbReference>
<keyword evidence="3" id="KW-0963">Cytoplasm</keyword>
<feature type="domain" description="PTS EIIA type-4" evidence="8">
    <location>
        <begin position="315"/>
        <end position="438"/>
    </location>
</feature>
<evidence type="ECO:0000256" key="5">
    <source>
        <dbReference type="ARBA" id="ARBA00022679"/>
    </source>
</evidence>
<dbReference type="SUPFAM" id="SSF53062">
    <property type="entry name" value="PTS system fructose IIA component-like"/>
    <property type="match status" value="1"/>
</dbReference>
<dbReference type="Gene3D" id="3.40.50.510">
    <property type="entry name" value="Phosphotransferase system, mannose-type IIA component"/>
    <property type="match status" value="1"/>
</dbReference>
<evidence type="ECO:0000256" key="1">
    <source>
        <dbReference type="ARBA" id="ARBA00004496"/>
    </source>
</evidence>
<evidence type="ECO:0000256" key="4">
    <source>
        <dbReference type="ARBA" id="ARBA00022597"/>
    </source>
</evidence>
<dbReference type="NCBIfam" id="NF040761">
    <property type="entry name" value="AgaF"/>
    <property type="match status" value="1"/>
</dbReference>
<accession>A0A484ZJL7</accession>
<dbReference type="InterPro" id="IPR004701">
    <property type="entry name" value="PTS_EIIA_man-typ"/>
</dbReference>
<keyword evidence="4" id="KW-0762">Sugar transport</keyword>
<dbReference type="Pfam" id="PF03610">
    <property type="entry name" value="EIIA-man"/>
    <property type="match status" value="1"/>
</dbReference>
<dbReference type="InterPro" id="IPR033887">
    <property type="entry name" value="PTS_IIA_man"/>
</dbReference>
<dbReference type="InterPro" id="IPR036662">
    <property type="entry name" value="PTS_EIIA_man-typ_sf"/>
</dbReference>
<evidence type="ECO:0000256" key="3">
    <source>
        <dbReference type="ARBA" id="ARBA00022490"/>
    </source>
</evidence>
<evidence type="ECO:0000313" key="9">
    <source>
        <dbReference type="EMBL" id="VFS45999.1"/>
    </source>
</evidence>
<dbReference type="GO" id="GO:0016301">
    <property type="term" value="F:kinase activity"/>
    <property type="evidence" value="ECO:0007669"/>
    <property type="project" value="UniProtKB-KW"/>
</dbReference>
<dbReference type="GO" id="GO:0009401">
    <property type="term" value="P:phosphoenolpyruvate-dependent sugar phosphotransferase system"/>
    <property type="evidence" value="ECO:0007669"/>
    <property type="project" value="UniProtKB-KW"/>
</dbReference>
<sequence>MASDMAKNTGVTTSQASTSLIDNIDAYEDSTPRKVITKGDLWKCAFRGLFMEGNFNFERMQGGGFAYSIIPALKKIHGNNPRDLAKSLKNHLQFFNASPKLFTFLLGTAVAMEENKEKPSTVNVMKVAGMGPTGGYRRCYRPYDADATDAGARRLHRHGGLDRRSVRVLYPVPAGPFLCLFRPDVYGLPRRYRCRGQYGRCDREAGQGRQYHGDLCYRCAVCHLYQGTNHGIVGAGGQSCRTAKRAVRQDHAKSAAIGAGVFHVQDGERYRLLGKTTGVNLLHAGWWRDLSSAGDPLIPNTGGSHAPPGTGAIVMIGIVVSGHIHFASGMQSAVVAITGQQTQMAFVDFTESMSTDALELALRQAASAVDSGEGVLFLTDIPGGSPANRALNILQDTPAIEAISGANLPMIANAAFEREGTTLQALVTTLLEIGTSSMQDMRAQLEMAMQSAPEIPSEDGL</sequence>
<dbReference type="PROSITE" id="PS51108">
    <property type="entry name" value="PTS_EIID"/>
    <property type="match status" value="1"/>
</dbReference>
<dbReference type="GO" id="GO:0005737">
    <property type="term" value="C:cytoplasm"/>
    <property type="evidence" value="ECO:0007669"/>
    <property type="project" value="UniProtKB-SubCell"/>
</dbReference>
<comment type="subcellular location">
    <subcellularLocation>
        <location evidence="1">Cytoplasm</location>
    </subcellularLocation>
</comment>
<organism evidence="9 10">
    <name type="scientific">Budvicia aquatica</name>
    <dbReference type="NCBI Taxonomy" id="82979"/>
    <lineage>
        <taxon>Bacteria</taxon>
        <taxon>Pseudomonadati</taxon>
        <taxon>Pseudomonadota</taxon>
        <taxon>Gammaproteobacteria</taxon>
        <taxon>Enterobacterales</taxon>
        <taxon>Budviciaceae</taxon>
        <taxon>Budvicia</taxon>
    </lineage>
</organism>
<keyword evidence="6" id="KW-0598">Phosphotransferase system</keyword>
<keyword evidence="7" id="KW-0418">Kinase</keyword>
<keyword evidence="2" id="KW-0813">Transport</keyword>
<evidence type="ECO:0000256" key="6">
    <source>
        <dbReference type="ARBA" id="ARBA00022683"/>
    </source>
</evidence>
<dbReference type="EMBL" id="CAADJA010000002">
    <property type="protein sequence ID" value="VFS45999.1"/>
    <property type="molecule type" value="Genomic_DNA"/>
</dbReference>
<dbReference type="InterPro" id="IPR004704">
    <property type="entry name" value="PTS_IID_man"/>
</dbReference>
<keyword evidence="5" id="KW-0808">Transferase</keyword>
<proteinExistence type="predicted"/>
<dbReference type="Pfam" id="PF03613">
    <property type="entry name" value="EIID-AGA"/>
    <property type="match status" value="1"/>
</dbReference>
<dbReference type="AlphaFoldDB" id="A0A484ZJL7"/>